<feature type="region of interest" description="Disordered" evidence="1">
    <location>
        <begin position="89"/>
        <end position="115"/>
    </location>
</feature>
<accession>A0A2R5LFV4</accession>
<sequence length="131" mass="14684">MKAVLVILDLLILCALHDCASGSYGPCTDIEGWPYELPPAKHGRDSDGCARTRHKDHHGAPEKNAQGQYVIKAYLKRCSYTCEMPYLPRSERTQTRNEPDGTPCANGPYKKKHKERGSSFVYGHCHDGNCY</sequence>
<name>A0A2R5LFV4_9ACAR</name>
<feature type="signal peptide" evidence="2">
    <location>
        <begin position="1"/>
        <end position="22"/>
    </location>
</feature>
<keyword evidence="2" id="KW-0732">Signal</keyword>
<evidence type="ECO:0000256" key="2">
    <source>
        <dbReference type="SAM" id="SignalP"/>
    </source>
</evidence>
<protein>
    <submittedName>
        <fullName evidence="3">Putative salivary secreted protein</fullName>
    </submittedName>
</protein>
<dbReference type="AlphaFoldDB" id="A0A2R5LFV4"/>
<feature type="region of interest" description="Disordered" evidence="1">
    <location>
        <begin position="44"/>
        <end position="63"/>
    </location>
</feature>
<organism evidence="3">
    <name type="scientific">Ornithodoros turicata</name>
    <dbReference type="NCBI Taxonomy" id="34597"/>
    <lineage>
        <taxon>Eukaryota</taxon>
        <taxon>Metazoa</taxon>
        <taxon>Ecdysozoa</taxon>
        <taxon>Arthropoda</taxon>
        <taxon>Chelicerata</taxon>
        <taxon>Arachnida</taxon>
        <taxon>Acari</taxon>
        <taxon>Parasitiformes</taxon>
        <taxon>Ixodida</taxon>
        <taxon>Ixodoidea</taxon>
        <taxon>Argasidae</taxon>
        <taxon>Ornithodorinae</taxon>
        <taxon>Ornithodoros</taxon>
    </lineage>
</organism>
<evidence type="ECO:0000313" key="3">
    <source>
        <dbReference type="EMBL" id="MBY08217.1"/>
    </source>
</evidence>
<feature type="compositionally biased region" description="Basic and acidic residues" evidence="1">
    <location>
        <begin position="89"/>
        <end position="99"/>
    </location>
</feature>
<proteinExistence type="predicted"/>
<reference evidence="3" key="1">
    <citation type="submission" date="2018-03" db="EMBL/GenBank/DDBJ databases">
        <title>The relapsing fever spirochete Borrelia turicatae persists in the highly oxidative environment of its soft-bodied tick vector.</title>
        <authorList>
            <person name="Bourret T.J."/>
            <person name="Boyle W.K."/>
            <person name="Valenzuela J.G."/>
            <person name="Oliveira F."/>
            <person name="Lopez J.E."/>
        </authorList>
    </citation>
    <scope>NUCLEOTIDE SEQUENCE</scope>
    <source>
        <strain evidence="3">Kansas strain/isolate</strain>
        <tissue evidence="3">Salivary glands</tissue>
    </source>
</reference>
<dbReference type="EMBL" id="GGLE01004091">
    <property type="protein sequence ID" value="MBY08217.1"/>
    <property type="molecule type" value="Transcribed_RNA"/>
</dbReference>
<feature type="chain" id="PRO_5015322576" evidence="2">
    <location>
        <begin position="23"/>
        <end position="131"/>
    </location>
</feature>
<evidence type="ECO:0000256" key="1">
    <source>
        <dbReference type="SAM" id="MobiDB-lite"/>
    </source>
</evidence>